<proteinExistence type="predicted"/>
<feature type="transmembrane region" description="Helical" evidence="1">
    <location>
        <begin position="28"/>
        <end position="48"/>
    </location>
</feature>
<evidence type="ECO:0000313" key="3">
    <source>
        <dbReference type="Proteomes" id="UP001155241"/>
    </source>
</evidence>
<sequence>MSTAMTECCSDTSDRAREIVQEHPEESIIAAFVTGAVVGVAVGIALTARIDGASRSRRGVTDQLSHEMSRLGGQMSHLAEKLIPDTVSKAFSR</sequence>
<keyword evidence="1" id="KW-0812">Transmembrane</keyword>
<protein>
    <submittedName>
        <fullName evidence="2">Uncharacterized protein</fullName>
    </submittedName>
</protein>
<comment type="caution">
    <text evidence="2">The sequence shown here is derived from an EMBL/GenBank/DDBJ whole genome shotgun (WGS) entry which is preliminary data.</text>
</comment>
<evidence type="ECO:0000313" key="2">
    <source>
        <dbReference type="EMBL" id="MCO6042362.1"/>
    </source>
</evidence>
<keyword evidence="1" id="KW-1133">Transmembrane helix</keyword>
<accession>A0A9X2F511</accession>
<gene>
    <name evidence="2" type="ORF">NG895_00440</name>
</gene>
<keyword evidence="1" id="KW-0472">Membrane</keyword>
<name>A0A9X2F511_9BACT</name>
<dbReference type="EMBL" id="JAMXLR010000003">
    <property type="protein sequence ID" value="MCO6042362.1"/>
    <property type="molecule type" value="Genomic_DNA"/>
</dbReference>
<dbReference type="Proteomes" id="UP001155241">
    <property type="component" value="Unassembled WGS sequence"/>
</dbReference>
<evidence type="ECO:0000256" key="1">
    <source>
        <dbReference type="SAM" id="Phobius"/>
    </source>
</evidence>
<reference evidence="2" key="1">
    <citation type="submission" date="2022-06" db="EMBL/GenBank/DDBJ databases">
        <title>Aeoliella straminimaris, a novel planctomycete from sediments.</title>
        <authorList>
            <person name="Vitorino I.R."/>
            <person name="Lage O.M."/>
        </authorList>
    </citation>
    <scope>NUCLEOTIDE SEQUENCE</scope>
    <source>
        <strain evidence="2">ICT_H6.2</strain>
    </source>
</reference>
<keyword evidence="3" id="KW-1185">Reference proteome</keyword>
<dbReference type="RefSeq" id="WP_252850463.1">
    <property type="nucleotide sequence ID" value="NZ_JAMXLR010000003.1"/>
</dbReference>
<dbReference type="AlphaFoldDB" id="A0A9X2F511"/>
<organism evidence="2 3">
    <name type="scientific">Aeoliella straminimaris</name>
    <dbReference type="NCBI Taxonomy" id="2954799"/>
    <lineage>
        <taxon>Bacteria</taxon>
        <taxon>Pseudomonadati</taxon>
        <taxon>Planctomycetota</taxon>
        <taxon>Planctomycetia</taxon>
        <taxon>Pirellulales</taxon>
        <taxon>Lacipirellulaceae</taxon>
        <taxon>Aeoliella</taxon>
    </lineage>
</organism>